<gene>
    <name evidence="1" type="ORF">L6164_026944</name>
</gene>
<organism evidence="1 2">
    <name type="scientific">Bauhinia variegata</name>
    <name type="common">Purple orchid tree</name>
    <name type="synonym">Phanera variegata</name>
    <dbReference type="NCBI Taxonomy" id="167791"/>
    <lineage>
        <taxon>Eukaryota</taxon>
        <taxon>Viridiplantae</taxon>
        <taxon>Streptophyta</taxon>
        <taxon>Embryophyta</taxon>
        <taxon>Tracheophyta</taxon>
        <taxon>Spermatophyta</taxon>
        <taxon>Magnoliopsida</taxon>
        <taxon>eudicotyledons</taxon>
        <taxon>Gunneridae</taxon>
        <taxon>Pentapetalae</taxon>
        <taxon>rosids</taxon>
        <taxon>fabids</taxon>
        <taxon>Fabales</taxon>
        <taxon>Fabaceae</taxon>
        <taxon>Cercidoideae</taxon>
        <taxon>Cercideae</taxon>
        <taxon>Bauhiniinae</taxon>
        <taxon>Bauhinia</taxon>
    </lineage>
</organism>
<protein>
    <submittedName>
        <fullName evidence="1">Uncharacterized protein</fullName>
    </submittedName>
</protein>
<evidence type="ECO:0000313" key="2">
    <source>
        <dbReference type="Proteomes" id="UP000828941"/>
    </source>
</evidence>
<name>A0ACB9LS01_BAUVA</name>
<keyword evidence="2" id="KW-1185">Reference proteome</keyword>
<reference evidence="1 2" key="1">
    <citation type="journal article" date="2022" name="DNA Res.">
        <title>Chromosomal-level genome assembly of the orchid tree Bauhinia variegata (Leguminosae; Cercidoideae) supports the allotetraploid origin hypothesis of Bauhinia.</title>
        <authorList>
            <person name="Zhong Y."/>
            <person name="Chen Y."/>
            <person name="Zheng D."/>
            <person name="Pang J."/>
            <person name="Liu Y."/>
            <person name="Luo S."/>
            <person name="Meng S."/>
            <person name="Qian L."/>
            <person name="Wei D."/>
            <person name="Dai S."/>
            <person name="Zhou R."/>
        </authorList>
    </citation>
    <scope>NUCLEOTIDE SEQUENCE [LARGE SCALE GENOMIC DNA]</scope>
    <source>
        <strain evidence="1">BV-YZ2020</strain>
    </source>
</reference>
<dbReference type="Proteomes" id="UP000828941">
    <property type="component" value="Chromosome 11"/>
</dbReference>
<accession>A0ACB9LS01</accession>
<sequence>MEDLHMLGADCVVISCCCQCLILQILIFVLLRLPYRLVKKTREYAKRKLQQRKKGKKVVMKGEKCSLYVEEIVRIHEQSFRIEGERSFLGIGQHSCGCCLDEVEKVMEEFSRRGNFGFGSFWGKEEPWGVPKIVTKHQSDDDGFVRYLSEMVGSLS</sequence>
<evidence type="ECO:0000313" key="1">
    <source>
        <dbReference type="EMBL" id="KAI4314001.1"/>
    </source>
</evidence>
<proteinExistence type="predicted"/>
<comment type="caution">
    <text evidence="1">The sequence shown here is derived from an EMBL/GenBank/DDBJ whole genome shotgun (WGS) entry which is preliminary data.</text>
</comment>
<dbReference type="EMBL" id="CM039436">
    <property type="protein sequence ID" value="KAI4314001.1"/>
    <property type="molecule type" value="Genomic_DNA"/>
</dbReference>